<reference evidence="2" key="1">
    <citation type="submission" date="2017-09" db="EMBL/GenBank/DDBJ databases">
        <title>Polyketide synthases of a Diaporthe helianthi virulent isolate.</title>
        <authorList>
            <person name="Baroncelli R."/>
        </authorList>
    </citation>
    <scope>NUCLEOTIDE SEQUENCE [LARGE SCALE GENOMIC DNA]</scope>
    <source>
        <strain evidence="2">7/96</strain>
    </source>
</reference>
<evidence type="ECO:0000256" key="1">
    <source>
        <dbReference type="ARBA" id="ARBA00023604"/>
    </source>
</evidence>
<dbReference type="AlphaFoldDB" id="A0A2P5HJQ8"/>
<dbReference type="STRING" id="158607.A0A2P5HJQ8"/>
<dbReference type="PANTHER" id="PTHR34598:SF3">
    <property type="entry name" value="OXIDOREDUCTASE AN1597"/>
    <property type="match status" value="1"/>
</dbReference>
<comment type="similarity">
    <text evidence="1">Belongs to the asaB hydroxylase/desaturase family.</text>
</comment>
<dbReference type="NCBIfam" id="NF041278">
    <property type="entry name" value="CmcJ_NvfI_EfuI"/>
    <property type="match status" value="1"/>
</dbReference>
<dbReference type="InterPro" id="IPR044053">
    <property type="entry name" value="AsaB-like"/>
</dbReference>
<evidence type="ECO:0000313" key="2">
    <source>
        <dbReference type="EMBL" id="POS70467.1"/>
    </source>
</evidence>
<evidence type="ECO:0000313" key="3">
    <source>
        <dbReference type="Proteomes" id="UP000094444"/>
    </source>
</evidence>
<evidence type="ECO:0008006" key="4">
    <source>
        <dbReference type="Google" id="ProtNLM"/>
    </source>
</evidence>
<name>A0A2P5HJQ8_DIAHE</name>
<comment type="caution">
    <text evidence="2">The sequence shown here is derived from an EMBL/GenBank/DDBJ whole genome shotgun (WGS) entry which is preliminary data.</text>
</comment>
<dbReference type="GO" id="GO:0016491">
    <property type="term" value="F:oxidoreductase activity"/>
    <property type="evidence" value="ECO:0007669"/>
    <property type="project" value="InterPro"/>
</dbReference>
<accession>A0A2P5HJQ8</accession>
<dbReference type="InParanoid" id="A0A2P5HJQ8"/>
<organism evidence="2 3">
    <name type="scientific">Diaporthe helianthi</name>
    <dbReference type="NCBI Taxonomy" id="158607"/>
    <lineage>
        <taxon>Eukaryota</taxon>
        <taxon>Fungi</taxon>
        <taxon>Dikarya</taxon>
        <taxon>Ascomycota</taxon>
        <taxon>Pezizomycotina</taxon>
        <taxon>Sordariomycetes</taxon>
        <taxon>Sordariomycetidae</taxon>
        <taxon>Diaporthales</taxon>
        <taxon>Diaporthaceae</taxon>
        <taxon>Diaporthe</taxon>
    </lineage>
</organism>
<protein>
    <recommendedName>
        <fullName evidence="4">Methyltransferase</fullName>
    </recommendedName>
</protein>
<dbReference type="Proteomes" id="UP000094444">
    <property type="component" value="Unassembled WGS sequence"/>
</dbReference>
<dbReference type="PANTHER" id="PTHR34598">
    <property type="entry name" value="BLL6449 PROTEIN"/>
    <property type="match status" value="1"/>
</dbReference>
<dbReference type="OrthoDB" id="412788at2759"/>
<proteinExistence type="inferred from homology"/>
<keyword evidence="3" id="KW-1185">Reference proteome</keyword>
<dbReference type="EMBL" id="MAVT02001624">
    <property type="protein sequence ID" value="POS70467.1"/>
    <property type="molecule type" value="Genomic_DNA"/>
</dbReference>
<gene>
    <name evidence="2" type="ORF">DHEL01_v211139</name>
</gene>
<sequence length="281" mass="31446">MVEPEGTVQVSETRDDRHDVSTSLIYYPVDAGPPIPVTVGNVNNKRPTISVDVVVKDVSGRENEFTLDKNGFQFVQHTSQEKNFDDEERITGVYYAEIEQLLKEVTGASRVVIFNHRGRRGPSDWAKAGLVNRLDAGPLFKVHVDQSYDGAELQLRNSLPDEADELLKGRYQIINVWRPIETVLRDPLAIADASTVSDSDLAPAAIIKPDSKSETWAVKPNAAHQWYYKYRHGPDTVVLIKCFDSGTSVARRSPHSAFSYQGNENDPARKSIEVRAMVFYA</sequence>